<evidence type="ECO:0000256" key="6">
    <source>
        <dbReference type="ARBA" id="ARBA00023002"/>
    </source>
</evidence>
<reference evidence="12 13" key="1">
    <citation type="journal article" date="2017" name="Appl. Environ. Microbiol.">
        <title>Parallel evolution of two clades of a major Atlantic endemic Vibrio parahaemolyticus pathogen lineage by independent acquisition of related pathogenicity islands.</title>
        <authorList>
            <person name="Xu F."/>
            <person name="Gonzalez-Escalona N."/>
            <person name="Drees K.P."/>
            <person name="Sebra R.P."/>
            <person name="Cooper V.S."/>
            <person name="Jones S.H."/>
            <person name="Whistler C.A."/>
        </authorList>
    </citation>
    <scope>NUCLEOTIDE SEQUENCE [LARGE SCALE GENOMIC DNA]</scope>
    <source>
        <strain evidence="12 13">MAVP-3</strain>
    </source>
</reference>
<gene>
    <name evidence="12" type="ORF">CA163_12690</name>
</gene>
<evidence type="ECO:0000256" key="11">
    <source>
        <dbReference type="ARBA" id="ARBA00023444"/>
    </source>
</evidence>
<keyword evidence="3" id="KW-0812">Transmembrane</keyword>
<organism evidence="12 13">
    <name type="scientific">Vibrio parahaemolyticus</name>
    <dbReference type="NCBI Taxonomy" id="670"/>
    <lineage>
        <taxon>Bacteria</taxon>
        <taxon>Pseudomonadati</taxon>
        <taxon>Pseudomonadota</taxon>
        <taxon>Gammaproteobacteria</taxon>
        <taxon>Vibrionales</taxon>
        <taxon>Vibrionaceae</taxon>
        <taxon>Vibrio</taxon>
    </lineage>
</organism>
<dbReference type="Pfam" id="PF02628">
    <property type="entry name" value="COX15-CtaA"/>
    <property type="match status" value="1"/>
</dbReference>
<dbReference type="Proteomes" id="UP000214596">
    <property type="component" value="Unassembled WGS sequence"/>
</dbReference>
<comment type="caution">
    <text evidence="12">The sequence shown here is derived from an EMBL/GenBank/DDBJ whole genome shotgun (WGS) entry which is preliminary data.</text>
</comment>
<dbReference type="GO" id="GO:0006784">
    <property type="term" value="P:heme A biosynthetic process"/>
    <property type="evidence" value="ECO:0007669"/>
    <property type="project" value="InterPro"/>
</dbReference>
<accession>A0A227JBW8</accession>
<evidence type="ECO:0000256" key="3">
    <source>
        <dbReference type="ARBA" id="ARBA00022692"/>
    </source>
</evidence>
<evidence type="ECO:0000256" key="1">
    <source>
        <dbReference type="ARBA" id="ARBA00004141"/>
    </source>
</evidence>
<dbReference type="GO" id="GO:0016020">
    <property type="term" value="C:membrane"/>
    <property type="evidence" value="ECO:0007669"/>
    <property type="project" value="UniProtKB-SubCell"/>
</dbReference>
<evidence type="ECO:0000313" key="13">
    <source>
        <dbReference type="Proteomes" id="UP000214596"/>
    </source>
</evidence>
<dbReference type="AlphaFoldDB" id="A0A227JBW8"/>
<evidence type="ECO:0000256" key="4">
    <source>
        <dbReference type="ARBA" id="ARBA00022723"/>
    </source>
</evidence>
<evidence type="ECO:0008006" key="14">
    <source>
        <dbReference type="Google" id="ProtNLM"/>
    </source>
</evidence>
<keyword evidence="10" id="KW-1015">Disulfide bond</keyword>
<comment type="pathway">
    <text evidence="11">Porphyrin-containing compound metabolism.</text>
</comment>
<evidence type="ECO:0000256" key="8">
    <source>
        <dbReference type="ARBA" id="ARBA00023133"/>
    </source>
</evidence>
<dbReference type="EMBL" id="NIXT01000668">
    <property type="protein sequence ID" value="OXE32442.1"/>
    <property type="molecule type" value="Genomic_DNA"/>
</dbReference>
<evidence type="ECO:0000313" key="12">
    <source>
        <dbReference type="EMBL" id="OXE32442.1"/>
    </source>
</evidence>
<dbReference type="PANTHER" id="PTHR35457">
    <property type="entry name" value="HEME A SYNTHASE"/>
    <property type="match status" value="1"/>
</dbReference>
<keyword evidence="8" id="KW-0350">Heme biosynthesis</keyword>
<dbReference type="GO" id="GO:0016491">
    <property type="term" value="F:oxidoreductase activity"/>
    <property type="evidence" value="ECO:0007669"/>
    <property type="project" value="UniProtKB-KW"/>
</dbReference>
<feature type="non-terminal residue" evidence="12">
    <location>
        <position position="46"/>
    </location>
</feature>
<keyword evidence="2" id="KW-1003">Cell membrane</keyword>
<evidence type="ECO:0000256" key="5">
    <source>
        <dbReference type="ARBA" id="ARBA00022989"/>
    </source>
</evidence>
<evidence type="ECO:0000256" key="9">
    <source>
        <dbReference type="ARBA" id="ARBA00023136"/>
    </source>
</evidence>
<evidence type="ECO:0000256" key="2">
    <source>
        <dbReference type="ARBA" id="ARBA00022475"/>
    </source>
</evidence>
<keyword evidence="6" id="KW-0560">Oxidoreductase</keyword>
<dbReference type="InterPro" id="IPR050450">
    <property type="entry name" value="COX15/CtaA_HemeA_synthase"/>
</dbReference>
<name>A0A227JBW8_VIBPH</name>
<keyword evidence="7" id="KW-0408">Iron</keyword>
<keyword evidence="4" id="KW-0479">Metal-binding</keyword>
<dbReference type="InterPro" id="IPR003780">
    <property type="entry name" value="COX15/CtaA_fam"/>
</dbReference>
<evidence type="ECO:0000256" key="10">
    <source>
        <dbReference type="ARBA" id="ARBA00023157"/>
    </source>
</evidence>
<evidence type="ECO:0000256" key="7">
    <source>
        <dbReference type="ARBA" id="ARBA00023004"/>
    </source>
</evidence>
<dbReference type="GO" id="GO:0046872">
    <property type="term" value="F:metal ion binding"/>
    <property type="evidence" value="ECO:0007669"/>
    <property type="project" value="UniProtKB-KW"/>
</dbReference>
<sequence>MTLTKLVRLSLCLTLVVIMLGAYTRLSDAGLGCPDWPGCYGHFSVP</sequence>
<dbReference type="PANTHER" id="PTHR35457:SF1">
    <property type="entry name" value="HEME A SYNTHASE"/>
    <property type="match status" value="1"/>
</dbReference>
<protein>
    <recommendedName>
        <fullName evidence="14">Heme A synthase</fullName>
    </recommendedName>
</protein>
<keyword evidence="9" id="KW-0472">Membrane</keyword>
<keyword evidence="5" id="KW-1133">Transmembrane helix</keyword>
<proteinExistence type="predicted"/>
<comment type="subcellular location">
    <subcellularLocation>
        <location evidence="1">Membrane</location>
        <topology evidence="1">Multi-pass membrane protein</topology>
    </subcellularLocation>
</comment>